<dbReference type="VEuPathDB" id="VectorBase:GPPI012210"/>
<evidence type="ECO:0000313" key="1">
    <source>
        <dbReference type="EnsemblMetazoa" id="GPPI012210-PA"/>
    </source>
</evidence>
<name>A0A1B0AXQ3_9MUSC</name>
<dbReference type="AlphaFoldDB" id="A0A1B0AXQ3"/>
<reference evidence="2" key="1">
    <citation type="submission" date="2015-01" db="EMBL/GenBank/DDBJ databases">
        <authorList>
            <person name="Aksoy S."/>
            <person name="Warren W."/>
            <person name="Wilson R.K."/>
        </authorList>
    </citation>
    <scope>NUCLEOTIDE SEQUENCE [LARGE SCALE GENOMIC DNA]</scope>
    <source>
        <strain evidence="2">IAEA</strain>
    </source>
</reference>
<sequence>MQMLWAKPCFLIVVQVSNSRLTFTGFMNYQFGLAIVSAAAHAPILGNRNALLSLTTTVHIL</sequence>
<dbReference type="EMBL" id="JXJN01005331">
    <property type="status" value="NOT_ANNOTATED_CDS"/>
    <property type="molecule type" value="Genomic_DNA"/>
</dbReference>
<evidence type="ECO:0000313" key="2">
    <source>
        <dbReference type="Proteomes" id="UP000092460"/>
    </source>
</evidence>
<reference evidence="1" key="2">
    <citation type="submission" date="2020-05" db="UniProtKB">
        <authorList>
            <consortium name="EnsemblMetazoa"/>
        </authorList>
    </citation>
    <scope>IDENTIFICATION</scope>
    <source>
        <strain evidence="1">IAEA</strain>
    </source>
</reference>
<dbReference type="Proteomes" id="UP000092460">
    <property type="component" value="Unassembled WGS sequence"/>
</dbReference>
<accession>A0A1B0AXQ3</accession>
<proteinExistence type="predicted"/>
<organism evidence="1 2">
    <name type="scientific">Glossina palpalis gambiensis</name>
    <dbReference type="NCBI Taxonomy" id="67801"/>
    <lineage>
        <taxon>Eukaryota</taxon>
        <taxon>Metazoa</taxon>
        <taxon>Ecdysozoa</taxon>
        <taxon>Arthropoda</taxon>
        <taxon>Hexapoda</taxon>
        <taxon>Insecta</taxon>
        <taxon>Pterygota</taxon>
        <taxon>Neoptera</taxon>
        <taxon>Endopterygota</taxon>
        <taxon>Diptera</taxon>
        <taxon>Brachycera</taxon>
        <taxon>Muscomorpha</taxon>
        <taxon>Hippoboscoidea</taxon>
        <taxon>Glossinidae</taxon>
        <taxon>Glossina</taxon>
    </lineage>
</organism>
<protein>
    <submittedName>
        <fullName evidence="1">Uncharacterized protein</fullName>
    </submittedName>
</protein>
<dbReference type="EnsemblMetazoa" id="GPPI012210-RA">
    <property type="protein sequence ID" value="GPPI012210-PA"/>
    <property type="gene ID" value="GPPI012210"/>
</dbReference>
<keyword evidence="2" id="KW-1185">Reference proteome</keyword>